<keyword evidence="2 4" id="KW-0378">Hydrolase</keyword>
<evidence type="ECO:0000256" key="1">
    <source>
        <dbReference type="ARBA" id="ARBA00005622"/>
    </source>
</evidence>
<proteinExistence type="inferred from homology"/>
<evidence type="ECO:0000313" key="5">
    <source>
        <dbReference type="Proteomes" id="UP000306631"/>
    </source>
</evidence>
<name>A0A4S2D382_STEMA</name>
<comment type="similarity">
    <text evidence="1">Belongs to the esterase D family.</text>
</comment>
<dbReference type="Gene3D" id="3.40.50.1820">
    <property type="entry name" value="alpha/beta hydrolase"/>
    <property type="match status" value="1"/>
</dbReference>
<accession>A0A4S2D382</accession>
<dbReference type="PANTHER" id="PTHR40841">
    <property type="entry name" value="SIDEROPHORE TRIACETYLFUSARININE C ESTERASE"/>
    <property type="match status" value="1"/>
</dbReference>
<keyword evidence="3" id="KW-1133">Transmembrane helix</keyword>
<organism evidence="4 5">
    <name type="scientific">Stenotrophomonas maltophilia</name>
    <name type="common">Pseudomonas maltophilia</name>
    <name type="synonym">Xanthomonas maltophilia</name>
    <dbReference type="NCBI Taxonomy" id="40324"/>
    <lineage>
        <taxon>Bacteria</taxon>
        <taxon>Pseudomonadati</taxon>
        <taxon>Pseudomonadota</taxon>
        <taxon>Gammaproteobacteria</taxon>
        <taxon>Lysobacterales</taxon>
        <taxon>Lysobacteraceae</taxon>
        <taxon>Stenotrophomonas</taxon>
        <taxon>Stenotrophomonas maltophilia group</taxon>
    </lineage>
</organism>
<evidence type="ECO:0000256" key="3">
    <source>
        <dbReference type="SAM" id="Phobius"/>
    </source>
</evidence>
<dbReference type="SUPFAM" id="SSF53474">
    <property type="entry name" value="alpha/beta-Hydrolases"/>
    <property type="match status" value="1"/>
</dbReference>
<sequence>MNSARASRRAVRSAPLNECPVVSRILIAPLAAWHCFAVLACAIGLSVSTPAAAQQRNPLQKVGHTVLDEPAQSYRFERFVIDNADHTRRWRIHLGVPTTSPTAPAPVLYMLDGNAAAMVFDQGILSELAAGKAPVLVFIGYDNDLRIDSQARTLDYTAWVDTADDGNGSVQSVGGGAAAFYDVIAQRIKPEVQRRTPIDTQQQSLWGHSLGGLFVLSTLYTHPTAFQHYISASPSLWWSQGAPQGAMEQQFLGSYRGTPAQLTLMLGGDERRGNRGVRDLTNPRVVAHLRRIGGAAPDAAYQLSRRLEEVPGLHVTYREFAGLGHGPMLPASLKAALTALYGIADRSAMPAVTPATHTDD</sequence>
<evidence type="ECO:0000256" key="2">
    <source>
        <dbReference type="ARBA" id="ARBA00022801"/>
    </source>
</evidence>
<dbReference type="EMBL" id="SRYW01000004">
    <property type="protein sequence ID" value="TGY35452.1"/>
    <property type="molecule type" value="Genomic_DNA"/>
</dbReference>
<dbReference type="Proteomes" id="UP000306631">
    <property type="component" value="Unassembled WGS sequence"/>
</dbReference>
<dbReference type="InterPro" id="IPR052558">
    <property type="entry name" value="Siderophore_Hydrolase_D"/>
</dbReference>
<keyword evidence="3" id="KW-0472">Membrane</keyword>
<dbReference type="OrthoDB" id="9784036at2"/>
<feature type="transmembrane region" description="Helical" evidence="3">
    <location>
        <begin position="21"/>
        <end position="47"/>
    </location>
</feature>
<dbReference type="InterPro" id="IPR029058">
    <property type="entry name" value="AB_hydrolase_fold"/>
</dbReference>
<keyword evidence="3" id="KW-0812">Transmembrane</keyword>
<dbReference type="AlphaFoldDB" id="A0A4S2D382"/>
<dbReference type="InterPro" id="IPR000801">
    <property type="entry name" value="Esterase-like"/>
</dbReference>
<gene>
    <name evidence="4" type="ORF">E5352_06985</name>
</gene>
<dbReference type="GO" id="GO:0016788">
    <property type="term" value="F:hydrolase activity, acting on ester bonds"/>
    <property type="evidence" value="ECO:0007669"/>
    <property type="project" value="TreeGrafter"/>
</dbReference>
<dbReference type="Pfam" id="PF00756">
    <property type="entry name" value="Esterase"/>
    <property type="match status" value="1"/>
</dbReference>
<reference evidence="4 5" key="1">
    <citation type="submission" date="2019-04" db="EMBL/GenBank/DDBJ databases">
        <title>Microbes associate with the intestines of laboratory mice.</title>
        <authorList>
            <person name="Navarre W."/>
            <person name="Wong E."/>
            <person name="Huang K."/>
            <person name="Tropini C."/>
            <person name="Ng K."/>
            <person name="Yu B."/>
        </authorList>
    </citation>
    <scope>NUCLEOTIDE SEQUENCE [LARGE SCALE GENOMIC DNA]</scope>
    <source>
        <strain evidence="4 5">NM62_B4-13</strain>
    </source>
</reference>
<evidence type="ECO:0000313" key="4">
    <source>
        <dbReference type="EMBL" id="TGY35452.1"/>
    </source>
</evidence>
<dbReference type="PANTHER" id="PTHR40841:SF2">
    <property type="entry name" value="SIDEROPHORE-DEGRADING ESTERASE (EUROFUNG)"/>
    <property type="match status" value="1"/>
</dbReference>
<protein>
    <submittedName>
        <fullName evidence="4">Alpha/beta hydrolase</fullName>
    </submittedName>
</protein>
<comment type="caution">
    <text evidence="4">The sequence shown here is derived from an EMBL/GenBank/DDBJ whole genome shotgun (WGS) entry which is preliminary data.</text>
</comment>